<evidence type="ECO:0000313" key="3">
    <source>
        <dbReference type="EMBL" id="KAK2077472.1"/>
    </source>
</evidence>
<feature type="transmembrane region" description="Helical" evidence="2">
    <location>
        <begin position="25"/>
        <end position="45"/>
    </location>
</feature>
<dbReference type="Proteomes" id="UP001255856">
    <property type="component" value="Unassembled WGS sequence"/>
</dbReference>
<dbReference type="EMBL" id="JASFZW010000006">
    <property type="protein sequence ID" value="KAK2077472.1"/>
    <property type="molecule type" value="Genomic_DNA"/>
</dbReference>
<organism evidence="3 4">
    <name type="scientific">Prototheca wickerhamii</name>
    <dbReference type="NCBI Taxonomy" id="3111"/>
    <lineage>
        <taxon>Eukaryota</taxon>
        <taxon>Viridiplantae</taxon>
        <taxon>Chlorophyta</taxon>
        <taxon>core chlorophytes</taxon>
        <taxon>Trebouxiophyceae</taxon>
        <taxon>Chlorellales</taxon>
        <taxon>Chlorellaceae</taxon>
        <taxon>Prototheca</taxon>
    </lineage>
</organism>
<comment type="caution">
    <text evidence="3">The sequence shown here is derived from an EMBL/GenBank/DDBJ whole genome shotgun (WGS) entry which is preliminary data.</text>
</comment>
<feature type="compositionally biased region" description="Basic and acidic residues" evidence="1">
    <location>
        <begin position="77"/>
        <end position="89"/>
    </location>
</feature>
<feature type="compositionally biased region" description="Low complexity" evidence="1">
    <location>
        <begin position="105"/>
        <end position="123"/>
    </location>
</feature>
<protein>
    <submittedName>
        <fullName evidence="3">Uncharacterized protein</fullName>
    </submittedName>
</protein>
<reference evidence="3" key="1">
    <citation type="submission" date="2021-01" db="EMBL/GenBank/DDBJ databases">
        <authorList>
            <person name="Eckstrom K.M.E."/>
        </authorList>
    </citation>
    <scope>NUCLEOTIDE SEQUENCE</scope>
    <source>
        <strain evidence="3">UVCC 0001</strain>
    </source>
</reference>
<keyword evidence="2" id="KW-1133">Transmembrane helix</keyword>
<proteinExistence type="predicted"/>
<keyword evidence="4" id="KW-1185">Reference proteome</keyword>
<evidence type="ECO:0000256" key="1">
    <source>
        <dbReference type="SAM" id="MobiDB-lite"/>
    </source>
</evidence>
<name>A0AAD9IK35_PROWI</name>
<gene>
    <name evidence="3" type="ORF">QBZ16_004317</name>
</gene>
<accession>A0AAD9IK35</accession>
<feature type="region of interest" description="Disordered" evidence="1">
    <location>
        <begin position="77"/>
        <end position="134"/>
    </location>
</feature>
<evidence type="ECO:0000313" key="4">
    <source>
        <dbReference type="Proteomes" id="UP001255856"/>
    </source>
</evidence>
<sequence>MRPSPVPQLTVKNLHSGCGHSKSTGLLAIAAGAALLGAGLGFYLWSRSRRRGAGGAAPPTASVELGARYKALDERAGGDDVELTWKTDEQDWEDVPVTHRSAGRGSSSSQPEGAASAAPAAPGTGKRSAWNDDW</sequence>
<evidence type="ECO:0000256" key="2">
    <source>
        <dbReference type="SAM" id="Phobius"/>
    </source>
</evidence>
<dbReference type="AlphaFoldDB" id="A0AAD9IK35"/>
<keyword evidence="2" id="KW-0812">Transmembrane</keyword>
<keyword evidence="2" id="KW-0472">Membrane</keyword>